<accession>A0ABQ5FZJ8</accession>
<comment type="caution">
    <text evidence="1">The sequence shown here is derived from an EMBL/GenBank/DDBJ whole genome shotgun (WGS) entry which is preliminary data.</text>
</comment>
<gene>
    <name evidence="1" type="ORF">Tco_1020238</name>
</gene>
<sequence length="165" mass="18799">MISPAFNGIQRFCKAGRSCGRALGKRKQPIVIRTGVKGAEHGDGRRKIKNTRQNLKMGYPGRTKGRQLGNMYTEDAPRLEYERPHKSYLPFLSQKIKGQRWPTSPIRHQLSKEASQRKYMTTEDDKSLAMNLALITACETWSAGNIILDWGDLMTYNRESSLLLL</sequence>
<reference evidence="1" key="1">
    <citation type="journal article" date="2022" name="Int. J. Mol. Sci.">
        <title>Draft Genome of Tanacetum Coccineum: Genomic Comparison of Closely Related Tanacetum-Family Plants.</title>
        <authorList>
            <person name="Yamashiro T."/>
            <person name="Shiraishi A."/>
            <person name="Nakayama K."/>
            <person name="Satake H."/>
        </authorList>
    </citation>
    <scope>NUCLEOTIDE SEQUENCE</scope>
</reference>
<dbReference type="EMBL" id="BQNB010017926">
    <property type="protein sequence ID" value="GJT68758.1"/>
    <property type="molecule type" value="Genomic_DNA"/>
</dbReference>
<keyword evidence="2" id="KW-1185">Reference proteome</keyword>
<evidence type="ECO:0000313" key="2">
    <source>
        <dbReference type="Proteomes" id="UP001151760"/>
    </source>
</evidence>
<name>A0ABQ5FZJ8_9ASTR</name>
<evidence type="ECO:0000313" key="1">
    <source>
        <dbReference type="EMBL" id="GJT68758.1"/>
    </source>
</evidence>
<protein>
    <submittedName>
        <fullName evidence="1">Uncharacterized protein</fullName>
    </submittedName>
</protein>
<dbReference type="Proteomes" id="UP001151760">
    <property type="component" value="Unassembled WGS sequence"/>
</dbReference>
<proteinExistence type="predicted"/>
<organism evidence="1 2">
    <name type="scientific">Tanacetum coccineum</name>
    <dbReference type="NCBI Taxonomy" id="301880"/>
    <lineage>
        <taxon>Eukaryota</taxon>
        <taxon>Viridiplantae</taxon>
        <taxon>Streptophyta</taxon>
        <taxon>Embryophyta</taxon>
        <taxon>Tracheophyta</taxon>
        <taxon>Spermatophyta</taxon>
        <taxon>Magnoliopsida</taxon>
        <taxon>eudicotyledons</taxon>
        <taxon>Gunneridae</taxon>
        <taxon>Pentapetalae</taxon>
        <taxon>asterids</taxon>
        <taxon>campanulids</taxon>
        <taxon>Asterales</taxon>
        <taxon>Asteraceae</taxon>
        <taxon>Asteroideae</taxon>
        <taxon>Anthemideae</taxon>
        <taxon>Anthemidinae</taxon>
        <taxon>Tanacetum</taxon>
    </lineage>
</organism>
<reference evidence="1" key="2">
    <citation type="submission" date="2022-01" db="EMBL/GenBank/DDBJ databases">
        <authorList>
            <person name="Yamashiro T."/>
            <person name="Shiraishi A."/>
            <person name="Satake H."/>
            <person name="Nakayama K."/>
        </authorList>
    </citation>
    <scope>NUCLEOTIDE SEQUENCE</scope>
</reference>